<comment type="subcellular location">
    <subcellularLocation>
        <location evidence="1">Membrane</location>
        <topology evidence="1">Multi-pass membrane protein</topology>
    </subcellularLocation>
</comment>
<feature type="transmembrane region" description="Helical" evidence="5">
    <location>
        <begin position="21"/>
        <end position="41"/>
    </location>
</feature>
<evidence type="ECO:0000256" key="4">
    <source>
        <dbReference type="ARBA" id="ARBA00023136"/>
    </source>
</evidence>
<dbReference type="PANTHER" id="PTHR21284:SF12">
    <property type="entry name" value="EG:80H7.2 PROTEIN"/>
    <property type="match status" value="1"/>
</dbReference>
<evidence type="ECO:0000256" key="2">
    <source>
        <dbReference type="ARBA" id="ARBA00022692"/>
    </source>
</evidence>
<reference evidence="6" key="1">
    <citation type="journal article" date="2023" name="Mol. Biol. Evol.">
        <title>Third-Generation Sequencing Reveals the Adaptive Role of the Epigenome in Three Deep-Sea Polychaetes.</title>
        <authorList>
            <person name="Perez M."/>
            <person name="Aroh O."/>
            <person name="Sun Y."/>
            <person name="Lan Y."/>
            <person name="Juniper S.K."/>
            <person name="Young C.R."/>
            <person name="Angers B."/>
            <person name="Qian P.Y."/>
        </authorList>
    </citation>
    <scope>NUCLEOTIDE SEQUENCE</scope>
    <source>
        <strain evidence="6">P08H-3</strain>
    </source>
</reference>
<dbReference type="InterPro" id="IPR004031">
    <property type="entry name" value="PMP22/EMP/MP20/Claudin"/>
</dbReference>
<evidence type="ECO:0000313" key="6">
    <source>
        <dbReference type="EMBL" id="KAK2146525.1"/>
    </source>
</evidence>
<sequence length="253" mass="29117">MKDKRWTRRDGKRFIYETGMILNLLAFVCVFIAFCTPHWIISWPRVHSPFKRIGLWEVCFAGLVLETDPTQKSYHGCWWTLAPEFINIRMWLMPPWFIYTQLNVSLCFIAYGVVFIIELINWVQTGKTQRNPNKKRSDKLALIQTACGLTVGSAIAMSINMLVFAICYRFDRYYLPIPFFNYLSWSYGLALLSTFFQVFASIAQITYVLIVRQEMREPPAPPTVPLSGLLPTKGGKGPMALGSHRLVEKGEKA</sequence>
<evidence type="ECO:0000313" key="7">
    <source>
        <dbReference type="Proteomes" id="UP001208570"/>
    </source>
</evidence>
<keyword evidence="2 5" id="KW-0812">Transmembrane</keyword>
<keyword evidence="3 5" id="KW-1133">Transmembrane helix</keyword>
<dbReference type="Pfam" id="PF13903">
    <property type="entry name" value="Claudin_2"/>
    <property type="match status" value="1"/>
</dbReference>
<feature type="transmembrane region" description="Helical" evidence="5">
    <location>
        <begin position="141"/>
        <end position="166"/>
    </location>
</feature>
<evidence type="ECO:0000256" key="3">
    <source>
        <dbReference type="ARBA" id="ARBA00022989"/>
    </source>
</evidence>
<name>A0AAD9J6E3_9ANNE</name>
<evidence type="ECO:0000256" key="5">
    <source>
        <dbReference type="SAM" id="Phobius"/>
    </source>
</evidence>
<keyword evidence="7" id="KW-1185">Reference proteome</keyword>
<dbReference type="Proteomes" id="UP001208570">
    <property type="component" value="Unassembled WGS sequence"/>
</dbReference>
<proteinExistence type="predicted"/>
<dbReference type="AlphaFoldDB" id="A0AAD9J6E3"/>
<comment type="caution">
    <text evidence="6">The sequence shown here is derived from an EMBL/GenBank/DDBJ whole genome shotgun (WGS) entry which is preliminary data.</text>
</comment>
<accession>A0AAD9J6E3</accession>
<evidence type="ECO:0000256" key="1">
    <source>
        <dbReference type="ARBA" id="ARBA00004141"/>
    </source>
</evidence>
<feature type="transmembrane region" description="Helical" evidence="5">
    <location>
        <begin position="96"/>
        <end position="120"/>
    </location>
</feature>
<dbReference type="Gene3D" id="1.20.140.150">
    <property type="match status" value="1"/>
</dbReference>
<dbReference type="PANTHER" id="PTHR21284">
    <property type="entry name" value="EG:80H7.2 PROTEIN"/>
    <property type="match status" value="1"/>
</dbReference>
<dbReference type="GO" id="GO:0016020">
    <property type="term" value="C:membrane"/>
    <property type="evidence" value="ECO:0007669"/>
    <property type="project" value="UniProtKB-SubCell"/>
</dbReference>
<gene>
    <name evidence="6" type="ORF">LSH36_602g01059</name>
</gene>
<dbReference type="EMBL" id="JAODUP010000602">
    <property type="protein sequence ID" value="KAK2146525.1"/>
    <property type="molecule type" value="Genomic_DNA"/>
</dbReference>
<feature type="transmembrane region" description="Helical" evidence="5">
    <location>
        <begin position="186"/>
        <end position="210"/>
    </location>
</feature>
<keyword evidence="4 5" id="KW-0472">Membrane</keyword>
<protein>
    <submittedName>
        <fullName evidence="6">Uncharacterized protein</fullName>
    </submittedName>
</protein>
<organism evidence="6 7">
    <name type="scientific">Paralvinella palmiformis</name>
    <dbReference type="NCBI Taxonomy" id="53620"/>
    <lineage>
        <taxon>Eukaryota</taxon>
        <taxon>Metazoa</taxon>
        <taxon>Spiralia</taxon>
        <taxon>Lophotrochozoa</taxon>
        <taxon>Annelida</taxon>
        <taxon>Polychaeta</taxon>
        <taxon>Sedentaria</taxon>
        <taxon>Canalipalpata</taxon>
        <taxon>Terebellida</taxon>
        <taxon>Terebelliformia</taxon>
        <taxon>Alvinellidae</taxon>
        <taxon>Paralvinella</taxon>
    </lineage>
</organism>